<evidence type="ECO:0000313" key="12">
    <source>
        <dbReference type="EMBL" id="MBO0608775.1"/>
    </source>
</evidence>
<evidence type="ECO:0000256" key="8">
    <source>
        <dbReference type="SAM" id="MobiDB-lite"/>
    </source>
</evidence>
<keyword evidence="13" id="KW-1185">Reference proteome</keyword>
<evidence type="ECO:0000259" key="9">
    <source>
        <dbReference type="PROSITE" id="PS51085"/>
    </source>
</evidence>
<protein>
    <submittedName>
        <fullName evidence="12">NADH-quinone oxidoreductase subunit G</fullName>
        <ecNumber evidence="12">1.6.5.11</ecNumber>
    </submittedName>
</protein>
<feature type="domain" description="4Fe-4S Mo/W bis-MGD-type" evidence="10">
    <location>
        <begin position="289"/>
        <end position="345"/>
    </location>
</feature>
<dbReference type="Gene3D" id="3.40.50.740">
    <property type="match status" value="2"/>
</dbReference>
<name>A0ABS3I700_9MICO</name>
<dbReference type="Pfam" id="PF01568">
    <property type="entry name" value="Molydop_binding"/>
    <property type="match status" value="1"/>
</dbReference>
<organism evidence="12 13">
    <name type="scientific">Myceligenerans salitolerans</name>
    <dbReference type="NCBI Taxonomy" id="1230528"/>
    <lineage>
        <taxon>Bacteria</taxon>
        <taxon>Bacillati</taxon>
        <taxon>Actinomycetota</taxon>
        <taxon>Actinomycetes</taxon>
        <taxon>Micrococcales</taxon>
        <taxon>Promicromonosporaceae</taxon>
        <taxon>Myceligenerans</taxon>
    </lineage>
</organism>
<dbReference type="PROSITE" id="PS51085">
    <property type="entry name" value="2FE2S_FER_2"/>
    <property type="match status" value="1"/>
</dbReference>
<dbReference type="Gene3D" id="3.10.20.740">
    <property type="match status" value="1"/>
</dbReference>
<keyword evidence="4" id="KW-0479">Metal-binding</keyword>
<evidence type="ECO:0000256" key="7">
    <source>
        <dbReference type="ARBA" id="ARBA00034078"/>
    </source>
</evidence>
<evidence type="ECO:0000256" key="2">
    <source>
        <dbReference type="ARBA" id="ARBA00022485"/>
    </source>
</evidence>
<dbReference type="EC" id="1.6.5.11" evidence="12"/>
<dbReference type="CDD" id="cd00207">
    <property type="entry name" value="fer2"/>
    <property type="match status" value="1"/>
</dbReference>
<evidence type="ECO:0000256" key="5">
    <source>
        <dbReference type="ARBA" id="ARBA00023004"/>
    </source>
</evidence>
<dbReference type="SUPFAM" id="SSF54292">
    <property type="entry name" value="2Fe-2S ferredoxin-like"/>
    <property type="match status" value="1"/>
</dbReference>
<dbReference type="InterPro" id="IPR036010">
    <property type="entry name" value="2Fe-2S_ferredoxin-like_sf"/>
</dbReference>
<reference evidence="12 13" key="1">
    <citation type="submission" date="2021-03" db="EMBL/GenBank/DDBJ databases">
        <authorList>
            <person name="Xin L."/>
        </authorList>
    </citation>
    <scope>NUCLEOTIDE SEQUENCE [LARGE SCALE GENOMIC DNA]</scope>
    <source>
        <strain evidence="12 13">XHU 5031</strain>
    </source>
</reference>
<keyword evidence="5" id="KW-0408">Iron</keyword>
<dbReference type="SUPFAM" id="SSF54862">
    <property type="entry name" value="4Fe-4S ferredoxins"/>
    <property type="match status" value="1"/>
</dbReference>
<dbReference type="InterPro" id="IPR006657">
    <property type="entry name" value="MoPterin_dinucl-bd_dom"/>
</dbReference>
<feature type="domain" description="4Fe-4S His(Cys)3-ligated-type" evidence="11">
    <location>
        <begin position="105"/>
        <end position="144"/>
    </location>
</feature>
<dbReference type="CDD" id="cd02788">
    <property type="entry name" value="MopB_CT_NDH-1_NuoG2-N7"/>
    <property type="match status" value="1"/>
</dbReference>
<proteinExistence type="predicted"/>
<evidence type="ECO:0000256" key="6">
    <source>
        <dbReference type="ARBA" id="ARBA00023014"/>
    </source>
</evidence>
<evidence type="ECO:0000256" key="1">
    <source>
        <dbReference type="ARBA" id="ARBA00001966"/>
    </source>
</evidence>
<keyword evidence="3" id="KW-0001">2Fe-2S</keyword>
<keyword evidence="2" id="KW-0004">4Fe-4S</keyword>
<gene>
    <name evidence="12" type="ORF">J0911_06990</name>
</gene>
<dbReference type="PROSITE" id="PS00642">
    <property type="entry name" value="COMPLEX1_75K_2"/>
    <property type="match status" value="1"/>
</dbReference>
<dbReference type="Gene3D" id="2.40.40.20">
    <property type="match status" value="1"/>
</dbReference>
<dbReference type="InterPro" id="IPR054351">
    <property type="entry name" value="NADH_UbQ_OxRdtase_ferredoxin"/>
</dbReference>
<dbReference type="Pfam" id="PF00384">
    <property type="entry name" value="Molybdopterin"/>
    <property type="match status" value="1"/>
</dbReference>
<dbReference type="InterPro" id="IPR009010">
    <property type="entry name" value="Asp_de-COase-like_dom_sf"/>
</dbReference>
<dbReference type="SMART" id="SM00929">
    <property type="entry name" value="NADH-G_4Fe-4S_3"/>
    <property type="match status" value="1"/>
</dbReference>
<dbReference type="Gene3D" id="3.30.70.20">
    <property type="match status" value="1"/>
</dbReference>
<dbReference type="PROSITE" id="PS00641">
    <property type="entry name" value="COMPLEX1_75K_1"/>
    <property type="match status" value="1"/>
</dbReference>
<dbReference type="PROSITE" id="PS51669">
    <property type="entry name" value="4FE4S_MOW_BIS_MGD"/>
    <property type="match status" value="1"/>
</dbReference>
<comment type="caution">
    <text evidence="12">The sequence shown here is derived from an EMBL/GenBank/DDBJ whole genome shotgun (WGS) entry which is preliminary data.</text>
</comment>
<dbReference type="Pfam" id="PF22117">
    <property type="entry name" value="Fer4_Nqo3"/>
    <property type="match status" value="1"/>
</dbReference>
<evidence type="ECO:0000259" key="10">
    <source>
        <dbReference type="PROSITE" id="PS51669"/>
    </source>
</evidence>
<comment type="cofactor">
    <cofactor evidence="7">
        <name>[2Fe-2S] cluster</name>
        <dbReference type="ChEBI" id="CHEBI:190135"/>
    </cofactor>
</comment>
<dbReference type="InterPro" id="IPR006656">
    <property type="entry name" value="Mopterin_OxRdtase"/>
</dbReference>
<dbReference type="Gene3D" id="3.40.228.10">
    <property type="entry name" value="Dimethylsulfoxide Reductase, domain 2"/>
    <property type="match status" value="1"/>
</dbReference>
<accession>A0ABS3I700</accession>
<dbReference type="InterPro" id="IPR019574">
    <property type="entry name" value="NADH_UbQ_OxRdtase_Gsu_4Fe4S-bd"/>
</dbReference>
<dbReference type="SUPFAM" id="SSF50692">
    <property type="entry name" value="ADC-like"/>
    <property type="match status" value="1"/>
</dbReference>
<dbReference type="PANTHER" id="PTHR43105">
    <property type="entry name" value="RESPIRATORY NITRATE REDUCTASE"/>
    <property type="match status" value="1"/>
</dbReference>
<evidence type="ECO:0000256" key="3">
    <source>
        <dbReference type="ARBA" id="ARBA00022714"/>
    </source>
</evidence>
<dbReference type="PANTHER" id="PTHR43105:SF12">
    <property type="entry name" value="NADH-QUINONE OXIDOREDUCTASE SUBUNIT G"/>
    <property type="match status" value="1"/>
</dbReference>
<feature type="compositionally biased region" description="Basic and acidic residues" evidence="8">
    <location>
        <begin position="924"/>
        <end position="934"/>
    </location>
</feature>
<dbReference type="PROSITE" id="PS00643">
    <property type="entry name" value="COMPLEX1_75K_3"/>
    <property type="match status" value="1"/>
</dbReference>
<dbReference type="SUPFAM" id="SSF53706">
    <property type="entry name" value="Formate dehydrogenase/DMSO reductase, domains 1-3"/>
    <property type="match status" value="1"/>
</dbReference>
<evidence type="ECO:0000313" key="13">
    <source>
        <dbReference type="Proteomes" id="UP000664617"/>
    </source>
</evidence>
<sequence length="934" mass="96663">MTVTTSRPEGEVTEPKMVTFTIDGIESQVPEGTLIIRAAEQLGIAIPRFCDHPLLAPAGACRQCLVEVAMPDREGNVRPMPKPQASCTMTVTPGMVIKTQVTSPVADKAQQGVMELLLMNHPLDCPVCDKGGECPLQNQAMSNGRADSRFDDVKRTFTKPVPLSAQILLDRERCVLCQRCTRFSDEIAGDAFIALQMRGARQQIGRFDEKVLGFESPGCGCGDGGCGGAEAGAESDEVSPPSVPDAAPVETDANGQAFSSYFSGNTVQICPVGALTGSSYRFRARPFDLVSVSSIAEHDSCGSAIRIDHRRGQVMRRLSGEDPVVNEEWITDKDRFAFAWQSAPDRLTTPLVRDRDEHGNRGDLRTASWAEALEIAARGLAEARAASGVGMLPGGRLTVEDAYAWSRFARQVLGTNDVDQRARAHSAEEAEFLAHAVAGTGIGVTFADLEKAPAVLLVGLEAEDEAGVTFLRLRKGVAKRGTRVLGVAPYASRGLTKLSGTLLPTVPGAEAGVLASLRDAAVTGGSPGTGDPTPGGELTTSAAAALREEGAVILVGERLAASPGAYSAALALAEATGARLAWIPRRAGERGGVEAGLLPNLLPGGRPVTDPAARSEVAAAWGLTDAAQLPAAPGLDTAGIIDALSVGHLSGVVVGGVEVADLPDPAHARTALAAAGFVVSLEVRRSEVTDLADVVLPVAPPVERAGSYWNWEGRVRSFGAALDSTALPDHRALHALATQMGSDLRAGTPAEAHLAVAALGAWSGERAGAVGDVTTAKATSADGAVPAGREARTFAAEPGGGPAASGSAGTAVLASWRLLLDAGRGQDGERHLAGTAKRPVTRVAPATAAELGLSEGDRAEVATARGSITLPVSVTAGMVDGVVWLPLASVGSRVHDTLGATPGDVVRVRRVETAGQRQTAAEDDGARWPGKEQS</sequence>
<reference evidence="13" key="2">
    <citation type="submission" date="2023-07" db="EMBL/GenBank/DDBJ databases">
        <title>Myceligenerans salitolerans sp. nov., a halotolerant actinomycete isolated from a salt lake in Xinjiang, China.</title>
        <authorList>
            <person name="Guan T."/>
        </authorList>
    </citation>
    <scope>NUCLEOTIDE SEQUENCE [LARGE SCALE GENOMIC DNA]</scope>
    <source>
        <strain evidence="13">XHU 5031</strain>
    </source>
</reference>
<dbReference type="Pfam" id="PF10588">
    <property type="entry name" value="NADH-G_4Fe-4S_3"/>
    <property type="match status" value="1"/>
</dbReference>
<keyword evidence="12" id="KW-0560">Oxidoreductase</keyword>
<keyword evidence="6" id="KW-0411">Iron-sulfur</keyword>
<dbReference type="Proteomes" id="UP000664617">
    <property type="component" value="Unassembled WGS sequence"/>
</dbReference>
<dbReference type="NCBIfam" id="NF005895">
    <property type="entry name" value="PRK07860.1"/>
    <property type="match status" value="1"/>
</dbReference>
<dbReference type="InterPro" id="IPR001041">
    <property type="entry name" value="2Fe-2S_ferredoxin-type"/>
</dbReference>
<dbReference type="InterPro" id="IPR006963">
    <property type="entry name" value="Mopterin_OxRdtase_4Fe-4S_dom"/>
</dbReference>
<dbReference type="Pfam" id="PF22151">
    <property type="entry name" value="Fer4_NDSU1"/>
    <property type="match status" value="1"/>
</dbReference>
<evidence type="ECO:0000256" key="4">
    <source>
        <dbReference type="ARBA" id="ARBA00022723"/>
    </source>
</evidence>
<dbReference type="RefSeq" id="WP_207274709.1">
    <property type="nucleotide sequence ID" value="NZ_JAFMPK010000027.1"/>
</dbReference>
<dbReference type="Pfam" id="PF13510">
    <property type="entry name" value="Fer2_4"/>
    <property type="match status" value="1"/>
</dbReference>
<evidence type="ECO:0000259" key="11">
    <source>
        <dbReference type="PROSITE" id="PS51839"/>
    </source>
</evidence>
<dbReference type="InterPro" id="IPR000283">
    <property type="entry name" value="NADH_UbQ_OxRdtase_75kDa_su_CS"/>
</dbReference>
<comment type="cofactor">
    <cofactor evidence="1">
        <name>[4Fe-4S] cluster</name>
        <dbReference type="ChEBI" id="CHEBI:49883"/>
    </cofactor>
</comment>
<feature type="domain" description="2Fe-2S ferredoxin-type" evidence="9">
    <location>
        <begin position="16"/>
        <end position="103"/>
    </location>
</feature>
<dbReference type="GO" id="GO:0016491">
    <property type="term" value="F:oxidoreductase activity"/>
    <property type="evidence" value="ECO:0007669"/>
    <property type="project" value="UniProtKB-KW"/>
</dbReference>
<dbReference type="InterPro" id="IPR050123">
    <property type="entry name" value="Prok_molybdopt-oxidoreductase"/>
</dbReference>
<feature type="region of interest" description="Disordered" evidence="8">
    <location>
        <begin position="913"/>
        <end position="934"/>
    </location>
</feature>
<dbReference type="EMBL" id="JAFMPK010000027">
    <property type="protein sequence ID" value="MBO0608775.1"/>
    <property type="molecule type" value="Genomic_DNA"/>
</dbReference>
<dbReference type="PROSITE" id="PS51839">
    <property type="entry name" value="4FE4S_HC3"/>
    <property type="match status" value="1"/>
</dbReference>